<proteinExistence type="predicted"/>
<accession>A0A6A6E316</accession>
<evidence type="ECO:0000313" key="1">
    <source>
        <dbReference type="EMBL" id="KAF2184530.1"/>
    </source>
</evidence>
<dbReference type="Proteomes" id="UP000800200">
    <property type="component" value="Unassembled WGS sequence"/>
</dbReference>
<evidence type="ECO:0000313" key="2">
    <source>
        <dbReference type="Proteomes" id="UP000800200"/>
    </source>
</evidence>
<sequence>MGTTGLDSYPEDLGLCLTSGIPSNPEDFKKWLEEERAKYERLEKELERNFLSVSLNNVLKKNVNTFNGDKLDVWISYTEPSCVTSHFRETVLTNIDAERFSCNCSYFHLSKLPKEWPELIPSAEAVFFGDYIDN</sequence>
<organism evidence="1 2">
    <name type="scientific">Zopfia rhizophila CBS 207.26</name>
    <dbReference type="NCBI Taxonomy" id="1314779"/>
    <lineage>
        <taxon>Eukaryota</taxon>
        <taxon>Fungi</taxon>
        <taxon>Dikarya</taxon>
        <taxon>Ascomycota</taxon>
        <taxon>Pezizomycotina</taxon>
        <taxon>Dothideomycetes</taxon>
        <taxon>Dothideomycetes incertae sedis</taxon>
        <taxon>Zopfiaceae</taxon>
        <taxon>Zopfia</taxon>
    </lineage>
</organism>
<protein>
    <submittedName>
        <fullName evidence="1">Uncharacterized protein</fullName>
    </submittedName>
</protein>
<keyword evidence="2" id="KW-1185">Reference proteome</keyword>
<gene>
    <name evidence="1" type="ORF">K469DRAFT_688550</name>
</gene>
<dbReference type="OrthoDB" id="3938867at2759"/>
<dbReference type="EMBL" id="ML994637">
    <property type="protein sequence ID" value="KAF2184530.1"/>
    <property type="molecule type" value="Genomic_DNA"/>
</dbReference>
<reference evidence="1" key="1">
    <citation type="journal article" date="2020" name="Stud. Mycol.">
        <title>101 Dothideomycetes genomes: a test case for predicting lifestyles and emergence of pathogens.</title>
        <authorList>
            <person name="Haridas S."/>
            <person name="Albert R."/>
            <person name="Binder M."/>
            <person name="Bloem J."/>
            <person name="Labutti K."/>
            <person name="Salamov A."/>
            <person name="Andreopoulos B."/>
            <person name="Baker S."/>
            <person name="Barry K."/>
            <person name="Bills G."/>
            <person name="Bluhm B."/>
            <person name="Cannon C."/>
            <person name="Castanera R."/>
            <person name="Culley D."/>
            <person name="Daum C."/>
            <person name="Ezra D."/>
            <person name="Gonzalez J."/>
            <person name="Henrissat B."/>
            <person name="Kuo A."/>
            <person name="Liang C."/>
            <person name="Lipzen A."/>
            <person name="Lutzoni F."/>
            <person name="Magnuson J."/>
            <person name="Mondo S."/>
            <person name="Nolan M."/>
            <person name="Ohm R."/>
            <person name="Pangilinan J."/>
            <person name="Park H.-J."/>
            <person name="Ramirez L."/>
            <person name="Alfaro M."/>
            <person name="Sun H."/>
            <person name="Tritt A."/>
            <person name="Yoshinaga Y."/>
            <person name="Zwiers L.-H."/>
            <person name="Turgeon B."/>
            <person name="Goodwin S."/>
            <person name="Spatafora J."/>
            <person name="Crous P."/>
            <person name="Grigoriev I."/>
        </authorList>
    </citation>
    <scope>NUCLEOTIDE SEQUENCE</scope>
    <source>
        <strain evidence="1">CBS 207.26</strain>
    </source>
</reference>
<dbReference type="AlphaFoldDB" id="A0A6A6E316"/>
<name>A0A6A6E316_9PEZI</name>